<dbReference type="AlphaFoldDB" id="A0AAE1AFK1"/>
<proteinExistence type="predicted"/>
<reference evidence="1" key="1">
    <citation type="journal article" date="2023" name="G3 (Bethesda)">
        <title>A reference genome for the long-term kleptoplast-retaining sea slug Elysia crispata morphotype clarki.</title>
        <authorList>
            <person name="Eastman K.E."/>
            <person name="Pendleton A.L."/>
            <person name="Shaikh M.A."/>
            <person name="Suttiyut T."/>
            <person name="Ogas R."/>
            <person name="Tomko P."/>
            <person name="Gavelis G."/>
            <person name="Widhalm J.R."/>
            <person name="Wisecaver J.H."/>
        </authorList>
    </citation>
    <scope>NUCLEOTIDE SEQUENCE</scope>
    <source>
        <strain evidence="1">ECLA1</strain>
    </source>
</reference>
<keyword evidence="2" id="KW-1185">Reference proteome</keyword>
<organism evidence="1 2">
    <name type="scientific">Elysia crispata</name>
    <name type="common">lettuce slug</name>
    <dbReference type="NCBI Taxonomy" id="231223"/>
    <lineage>
        <taxon>Eukaryota</taxon>
        <taxon>Metazoa</taxon>
        <taxon>Spiralia</taxon>
        <taxon>Lophotrochozoa</taxon>
        <taxon>Mollusca</taxon>
        <taxon>Gastropoda</taxon>
        <taxon>Heterobranchia</taxon>
        <taxon>Euthyneura</taxon>
        <taxon>Panpulmonata</taxon>
        <taxon>Sacoglossa</taxon>
        <taxon>Placobranchoidea</taxon>
        <taxon>Plakobranchidae</taxon>
        <taxon>Elysia</taxon>
    </lineage>
</organism>
<evidence type="ECO:0000313" key="1">
    <source>
        <dbReference type="EMBL" id="KAK3786697.1"/>
    </source>
</evidence>
<name>A0AAE1AFK1_9GAST</name>
<evidence type="ECO:0000313" key="2">
    <source>
        <dbReference type="Proteomes" id="UP001283361"/>
    </source>
</evidence>
<sequence>MVVRSSSQRPACSAESVSLFQGLISRPSIVRSTCSSPAGLVRSSSKRPACSAQSVSLFQGLISRQLLGQPVAPQQAWSAPQANVPPVQLSLSACFKFQDEVQSAHWRHNQATLHPTVTYHRCPARTNAVTGTLSFLTADPQHGLHAAWQLTEMALQHLRAVRD</sequence>
<comment type="caution">
    <text evidence="1">The sequence shown here is derived from an EMBL/GenBank/DDBJ whole genome shotgun (WGS) entry which is preliminary data.</text>
</comment>
<protein>
    <submittedName>
        <fullName evidence="1">Uncharacterized protein</fullName>
    </submittedName>
</protein>
<dbReference type="EMBL" id="JAWDGP010001946">
    <property type="protein sequence ID" value="KAK3786697.1"/>
    <property type="molecule type" value="Genomic_DNA"/>
</dbReference>
<dbReference type="Proteomes" id="UP001283361">
    <property type="component" value="Unassembled WGS sequence"/>
</dbReference>
<dbReference type="PANTHER" id="PTHR46601">
    <property type="entry name" value="ULP_PROTEASE DOMAIN-CONTAINING PROTEIN"/>
    <property type="match status" value="1"/>
</dbReference>
<dbReference type="PANTHER" id="PTHR46601:SF1">
    <property type="entry name" value="ADF-H DOMAIN-CONTAINING PROTEIN"/>
    <property type="match status" value="1"/>
</dbReference>
<gene>
    <name evidence="1" type="ORF">RRG08_057973</name>
</gene>
<accession>A0AAE1AFK1</accession>